<dbReference type="AlphaFoldDB" id="A0A426YSI8"/>
<name>A0A426YSI8_ENSVE</name>
<proteinExistence type="predicted"/>
<gene>
    <name evidence="2" type="ORF">B296_00033410</name>
</gene>
<evidence type="ECO:0000313" key="3">
    <source>
        <dbReference type="Proteomes" id="UP000287651"/>
    </source>
</evidence>
<dbReference type="Proteomes" id="UP000287651">
    <property type="component" value="Unassembled WGS sequence"/>
</dbReference>
<evidence type="ECO:0000256" key="1">
    <source>
        <dbReference type="SAM" id="MobiDB-lite"/>
    </source>
</evidence>
<comment type="caution">
    <text evidence="2">The sequence shown here is derived from an EMBL/GenBank/DDBJ whole genome shotgun (WGS) entry which is preliminary data.</text>
</comment>
<feature type="region of interest" description="Disordered" evidence="1">
    <location>
        <begin position="21"/>
        <end position="56"/>
    </location>
</feature>
<accession>A0A426YSI8</accession>
<protein>
    <submittedName>
        <fullName evidence="2">Uncharacterized protein</fullName>
    </submittedName>
</protein>
<evidence type="ECO:0000313" key="2">
    <source>
        <dbReference type="EMBL" id="RRT54679.1"/>
    </source>
</evidence>
<sequence length="97" mass="10337">MRLYRVESFYAFLLCFHNEGSEEEGRPAPMQGQPKKEANGARKGRQSPAGTTASSAMLAKEAAYRVPARGCQPRPFLPLAGAVAPTAGVAAPWQGDC</sequence>
<organism evidence="2 3">
    <name type="scientific">Ensete ventricosum</name>
    <name type="common">Abyssinian banana</name>
    <name type="synonym">Musa ensete</name>
    <dbReference type="NCBI Taxonomy" id="4639"/>
    <lineage>
        <taxon>Eukaryota</taxon>
        <taxon>Viridiplantae</taxon>
        <taxon>Streptophyta</taxon>
        <taxon>Embryophyta</taxon>
        <taxon>Tracheophyta</taxon>
        <taxon>Spermatophyta</taxon>
        <taxon>Magnoliopsida</taxon>
        <taxon>Liliopsida</taxon>
        <taxon>Zingiberales</taxon>
        <taxon>Musaceae</taxon>
        <taxon>Ensete</taxon>
    </lineage>
</organism>
<reference evidence="2 3" key="1">
    <citation type="journal article" date="2014" name="Agronomy (Basel)">
        <title>A Draft Genome Sequence for Ensete ventricosum, the Drought-Tolerant Tree Against Hunger.</title>
        <authorList>
            <person name="Harrison J."/>
            <person name="Moore K.A."/>
            <person name="Paszkiewicz K."/>
            <person name="Jones T."/>
            <person name="Grant M."/>
            <person name="Ambacheew D."/>
            <person name="Muzemil S."/>
            <person name="Studholme D.J."/>
        </authorList>
    </citation>
    <scope>NUCLEOTIDE SEQUENCE [LARGE SCALE GENOMIC DNA]</scope>
</reference>
<dbReference type="EMBL" id="AMZH03010477">
    <property type="protein sequence ID" value="RRT54679.1"/>
    <property type="molecule type" value="Genomic_DNA"/>
</dbReference>